<dbReference type="OrthoDB" id="4069175at2759"/>
<dbReference type="AlphaFoldDB" id="B5VFM9"/>
<feature type="region of interest" description="Disordered" evidence="1">
    <location>
        <begin position="1"/>
        <end position="24"/>
    </location>
</feature>
<gene>
    <name evidence="2" type="ORF">AWRI1631_42000</name>
</gene>
<feature type="non-terminal residue" evidence="2">
    <location>
        <position position="1"/>
    </location>
</feature>
<comment type="caution">
    <text evidence="2">The sequence shown here is derived from an EMBL/GenBank/DDBJ whole genome shotgun (WGS) entry which is preliminary data.</text>
</comment>
<reference evidence="2 3" key="1">
    <citation type="journal article" date="2008" name="FEMS Yeast Res.">
        <title>Comparative genome analysis of a Saccharomyces cerevisiae wine strain.</title>
        <authorList>
            <person name="Borneman A.R."/>
            <person name="Forgan A.H."/>
            <person name="Pretorius I.S."/>
            <person name="Chambers P.J."/>
        </authorList>
    </citation>
    <scope>NUCLEOTIDE SEQUENCE [LARGE SCALE GENOMIC DNA]</scope>
    <source>
        <strain evidence="2 3">AWRI1631</strain>
    </source>
</reference>
<sequence>SVSVVDAFQSTKSSYPSITSADPTTLASENGLVGSSSSAHPITLDRTYASAHASVTDIVSRVTDSTRHTTLVTSNINIQSEVGNPNYSGPKDTTITKQSAFMTSPASTSTISNVQSTASVMNHSIEDNISAAASLESVSGTSTKDYSSQSSAIHYTNSFTTTTTNAFITSKHSIAAVSTGAITSSASISLIMEGSANIEAVGKLVWLAAALPLAFI</sequence>
<proteinExistence type="predicted"/>
<dbReference type="EMBL" id="ABSV01000374">
    <property type="protein sequence ID" value="EDZ73266.1"/>
    <property type="molecule type" value="Genomic_DNA"/>
</dbReference>
<evidence type="ECO:0000313" key="2">
    <source>
        <dbReference type="EMBL" id="EDZ73266.1"/>
    </source>
</evidence>
<evidence type="ECO:0000313" key="3">
    <source>
        <dbReference type="Proteomes" id="UP000008988"/>
    </source>
</evidence>
<evidence type="ECO:0000256" key="1">
    <source>
        <dbReference type="SAM" id="MobiDB-lite"/>
    </source>
</evidence>
<dbReference type="Proteomes" id="UP000008988">
    <property type="component" value="Unassembled WGS sequence"/>
</dbReference>
<protein>
    <submittedName>
        <fullName evidence="2">YDL039Cp-like protein</fullName>
    </submittedName>
</protein>
<organism evidence="2 3">
    <name type="scientific">Saccharomyces cerevisiae (strain AWRI1631)</name>
    <name type="common">Baker's yeast</name>
    <dbReference type="NCBI Taxonomy" id="545124"/>
    <lineage>
        <taxon>Eukaryota</taxon>
        <taxon>Fungi</taxon>
        <taxon>Dikarya</taxon>
        <taxon>Ascomycota</taxon>
        <taxon>Saccharomycotina</taxon>
        <taxon>Saccharomycetes</taxon>
        <taxon>Saccharomycetales</taxon>
        <taxon>Saccharomycetaceae</taxon>
        <taxon>Saccharomyces</taxon>
    </lineage>
</organism>
<name>B5VFM9_YEAS6</name>
<accession>B5VFM9</accession>